<feature type="chain" id="PRO_5046748459" evidence="2">
    <location>
        <begin position="19"/>
        <end position="938"/>
    </location>
</feature>
<sequence length="938" mass="106076">MKKSLLSLMVAASFATSANDNWQTIETENFKVHFPKAYQSWATSAANELEVVREKVKEQQNRVLEKQVDVIVFDPYNQSNGFAIPSSVDPMMAFFATPPQSDTVISNSSGWQQLLVLHEYVHLVHLAQPTRSEWRQKLRNFSSAYDIAHNPTPRWAAEGYATLLESQMTGRGRLHDNYVESLITQFAKEGSLPSYSQLSEEDGGYMAGSMAYLVGVRFLQWLEHNYSKEQLDAVWTRMQAVKKRDFDSAFTGVFLEKPSKLYRRFVAEYTHKALTQEANQTALETKRWFDLNYIQTAPSLSPDEDKIAIVSKDKDGNTKLTIYATEENADAIKEFEEAQKELLEDDAKDIANSKPTSFKKETKETLNSINRKGILNPVWRDNSTLVYGAFSVANNEMNTLHQDLFSWNSETGETKQLTQFANVRRFTLADSNTAYAERVEYGYSQLVKINLTSGEMSDLTQPSLQTVYDFPQYQNNKLAYLKTELNQNWALWVKDLTSNNDVSVPMPKGYQFLSYPKWSENGESIYYVAGVNGQTNLYRYTFASDKLEQLSAGQQVMQYPMPSKQHGLLYLAVNSEGPDIYQLSDNASVTEVTERALSPKAATDKAEQPSLPPAKIYQQTAGAQRDYSPSNQSMSFTLAEQYNSASTALLHVGVKGKDLLNKLSWQFGGAIDNKNALNGAYLDVKYQLDKWQFLAHAFDYKLKTANQYQHPDVLAAEEDATGAYLQASYPYRNGAFKLNSHLAYGYKDISDSHNQWLALGANQIWQRDWQTFAIGQTASARIYSGDSSHGSWQGFDANVALFGKAWNMPLYVDYQTKQRDDMLMNIGGFASSLIKPEAQADRSLINELPFYTALSDDYQRFGAGFAFKQNTPWLYVSQHELNNSELATSYGIKLNSQFDFAVAPSVLNDINIDFGIAKIEGDTIQDEVRGWVGLWYSL</sequence>
<organism evidence="3 4">
    <name type="scientific">Pseudoalteromonas spongiae</name>
    <dbReference type="NCBI Taxonomy" id="298657"/>
    <lineage>
        <taxon>Bacteria</taxon>
        <taxon>Pseudomonadati</taxon>
        <taxon>Pseudomonadota</taxon>
        <taxon>Gammaproteobacteria</taxon>
        <taxon>Alteromonadales</taxon>
        <taxon>Pseudoalteromonadaceae</taxon>
        <taxon>Pseudoalteromonas</taxon>
    </lineage>
</organism>
<comment type="caution">
    <text evidence="3">The sequence shown here is derived from an EMBL/GenBank/DDBJ whole genome shotgun (WGS) entry which is preliminary data.</text>
</comment>
<evidence type="ECO:0000313" key="3">
    <source>
        <dbReference type="EMBL" id="MEI4550748.1"/>
    </source>
</evidence>
<gene>
    <name evidence="3" type="ORF">WAE96_13840</name>
</gene>
<feature type="signal peptide" evidence="2">
    <location>
        <begin position="1"/>
        <end position="18"/>
    </location>
</feature>
<evidence type="ECO:0000313" key="4">
    <source>
        <dbReference type="Proteomes" id="UP001382455"/>
    </source>
</evidence>
<evidence type="ECO:0000256" key="1">
    <source>
        <dbReference type="SAM" id="MobiDB-lite"/>
    </source>
</evidence>
<accession>A0ABU8EUV7</accession>
<dbReference type="PANTHER" id="PTHR36842">
    <property type="entry name" value="PROTEIN TOLB HOMOLOG"/>
    <property type="match status" value="1"/>
</dbReference>
<evidence type="ECO:0000256" key="2">
    <source>
        <dbReference type="SAM" id="SignalP"/>
    </source>
</evidence>
<dbReference type="Gene3D" id="2.120.10.30">
    <property type="entry name" value="TolB, C-terminal domain"/>
    <property type="match status" value="1"/>
</dbReference>
<name>A0ABU8EUV7_9GAMM</name>
<dbReference type="InterPro" id="IPR011042">
    <property type="entry name" value="6-blade_b-propeller_TolB-like"/>
</dbReference>
<keyword evidence="4" id="KW-1185">Reference proteome</keyword>
<dbReference type="RefSeq" id="WP_336435833.1">
    <property type="nucleotide sequence ID" value="NZ_JBAWKS010000001.1"/>
</dbReference>
<protein>
    <submittedName>
        <fullName evidence="3">Uncharacterized protein</fullName>
    </submittedName>
</protein>
<keyword evidence="2" id="KW-0732">Signal</keyword>
<proteinExistence type="predicted"/>
<dbReference type="Proteomes" id="UP001382455">
    <property type="component" value="Unassembled WGS sequence"/>
</dbReference>
<reference evidence="3 4" key="1">
    <citation type="submission" date="2023-12" db="EMBL/GenBank/DDBJ databases">
        <title>Friends and Foes: Symbiotic and Algicidal bacterial influence on Karenia brevis blooms.</title>
        <authorList>
            <person name="Fei C."/>
            <person name="Mohamed A.R."/>
            <person name="Booker A."/>
            <person name="Arshad M."/>
            <person name="Klass S."/>
            <person name="Ahn S."/>
            <person name="Gilbert P.M."/>
            <person name="Heil C.A."/>
            <person name="Martinez J.M."/>
            <person name="Amin S.A."/>
        </authorList>
    </citation>
    <scope>NUCLEOTIDE SEQUENCE [LARGE SCALE GENOMIC DNA]</scope>
    <source>
        <strain evidence="3 4">CE15</strain>
    </source>
</reference>
<dbReference type="SUPFAM" id="SSF82171">
    <property type="entry name" value="DPP6 N-terminal domain-like"/>
    <property type="match status" value="1"/>
</dbReference>
<feature type="region of interest" description="Disordered" evidence="1">
    <location>
        <begin position="594"/>
        <end position="613"/>
    </location>
</feature>
<dbReference type="EMBL" id="JBAWKS010000001">
    <property type="protein sequence ID" value="MEI4550748.1"/>
    <property type="molecule type" value="Genomic_DNA"/>
</dbReference>
<dbReference type="PANTHER" id="PTHR36842:SF1">
    <property type="entry name" value="PROTEIN TOLB"/>
    <property type="match status" value="1"/>
</dbReference>